<dbReference type="AlphaFoldDB" id="X1BS34"/>
<evidence type="ECO:0000313" key="1">
    <source>
        <dbReference type="EMBL" id="GAG98539.1"/>
    </source>
</evidence>
<reference evidence="1" key="1">
    <citation type="journal article" date="2014" name="Front. Microbiol.">
        <title>High frequency of phylogenetically diverse reductive dehalogenase-homologous genes in deep subseafloor sedimentary metagenomes.</title>
        <authorList>
            <person name="Kawai M."/>
            <person name="Futagami T."/>
            <person name="Toyoda A."/>
            <person name="Takaki Y."/>
            <person name="Nishi S."/>
            <person name="Hori S."/>
            <person name="Arai W."/>
            <person name="Tsubouchi T."/>
            <person name="Morono Y."/>
            <person name="Uchiyama I."/>
            <person name="Ito T."/>
            <person name="Fujiyama A."/>
            <person name="Inagaki F."/>
            <person name="Takami H."/>
        </authorList>
    </citation>
    <scope>NUCLEOTIDE SEQUENCE</scope>
    <source>
        <strain evidence="1">Expedition CK06-06</strain>
    </source>
</reference>
<gene>
    <name evidence="1" type="ORF">S01H4_49321</name>
</gene>
<name>X1BS34_9ZZZZ</name>
<comment type="caution">
    <text evidence="1">The sequence shown here is derived from an EMBL/GenBank/DDBJ whole genome shotgun (WGS) entry which is preliminary data.</text>
</comment>
<dbReference type="EMBL" id="BART01027889">
    <property type="protein sequence ID" value="GAG98539.1"/>
    <property type="molecule type" value="Genomic_DNA"/>
</dbReference>
<organism evidence="1">
    <name type="scientific">marine sediment metagenome</name>
    <dbReference type="NCBI Taxonomy" id="412755"/>
    <lineage>
        <taxon>unclassified sequences</taxon>
        <taxon>metagenomes</taxon>
        <taxon>ecological metagenomes</taxon>
    </lineage>
</organism>
<protein>
    <submittedName>
        <fullName evidence="1">Uncharacterized protein</fullName>
    </submittedName>
</protein>
<accession>X1BS34</accession>
<sequence length="83" mass="9840">MKRYKGHHIRPDMVEDPGGEWVKWDDVMARCVGFAKTIKDQPRFDCEVSIDGVERYPEMQEVSDGEWIDREKLLKDIGLWDKE</sequence>
<proteinExistence type="predicted"/>